<reference evidence="2" key="1">
    <citation type="submission" date="2018-12" db="EMBL/GenBank/DDBJ databases">
        <title>Draft genome sequence of Flaovobacterium columnare BGFS27 isolated from channel catfish in Alabama.</title>
        <authorList>
            <person name="Cai W."/>
            <person name="Arias C."/>
        </authorList>
    </citation>
    <scope>NUCLEOTIDE SEQUENCE [LARGE SCALE GENOMIC DNA]</scope>
    <source>
        <strain evidence="2">BGFS27</strain>
    </source>
</reference>
<protein>
    <submittedName>
        <fullName evidence="2">Type II toxin-antitoxin system RelE/ParE family toxin</fullName>
    </submittedName>
</protein>
<evidence type="ECO:0000313" key="2">
    <source>
        <dbReference type="EMBL" id="RVU89529.1"/>
    </source>
</evidence>
<dbReference type="InterPro" id="IPR035093">
    <property type="entry name" value="RelE/ParE_toxin_dom_sf"/>
</dbReference>
<dbReference type="Gene3D" id="3.30.2310.20">
    <property type="entry name" value="RelE-like"/>
    <property type="match status" value="1"/>
</dbReference>
<dbReference type="InterPro" id="IPR007712">
    <property type="entry name" value="RelE/ParE_toxin"/>
</dbReference>
<dbReference type="Pfam" id="PF05016">
    <property type="entry name" value="ParE_toxin"/>
    <property type="match status" value="1"/>
</dbReference>
<evidence type="ECO:0000256" key="1">
    <source>
        <dbReference type="ARBA" id="ARBA00022649"/>
    </source>
</evidence>
<evidence type="ECO:0000313" key="3">
    <source>
        <dbReference type="EMBL" id="RVU89537.1"/>
    </source>
</evidence>
<comment type="caution">
    <text evidence="2">The sequence shown here is derived from an EMBL/GenBank/DDBJ whole genome shotgun (WGS) entry which is preliminary data.</text>
</comment>
<dbReference type="RefSeq" id="WP_127821592.1">
    <property type="nucleotide sequence ID" value="NZ_RWGX02000013.1"/>
</dbReference>
<sequence>MENRINVQLTSRALKDLQKIRDFNDNFYGVSKSKEIIVDLFKLMEVLENSSVDFTEIGSIDDDFVHLKYEYRKLIESYYKITYRKSKQNIFVVRIFDTRQNPRKNK</sequence>
<accession>A0AA94JRQ5</accession>
<dbReference type="EMBL" id="RWGX01000001">
    <property type="protein sequence ID" value="RVU89537.1"/>
    <property type="molecule type" value="Genomic_DNA"/>
</dbReference>
<dbReference type="AlphaFoldDB" id="A0AA94JRQ5"/>
<dbReference type="EMBL" id="RWGX01000001">
    <property type="protein sequence ID" value="RVU89529.1"/>
    <property type="molecule type" value="Genomic_DNA"/>
</dbReference>
<keyword evidence="1" id="KW-1277">Toxin-antitoxin system</keyword>
<proteinExistence type="predicted"/>
<gene>
    <name evidence="2" type="ORF">EJB19_00155</name>
    <name evidence="3" type="ORF">EJB19_00205</name>
</gene>
<name>A0AA94JRQ5_9FLAO</name>
<organism evidence="2">
    <name type="scientific">Flavobacterium columnare</name>
    <dbReference type="NCBI Taxonomy" id="996"/>
    <lineage>
        <taxon>Bacteria</taxon>
        <taxon>Pseudomonadati</taxon>
        <taxon>Bacteroidota</taxon>
        <taxon>Flavobacteriia</taxon>
        <taxon>Flavobacteriales</taxon>
        <taxon>Flavobacteriaceae</taxon>
        <taxon>Flavobacterium</taxon>
    </lineage>
</organism>